<dbReference type="Proteomes" id="UP000317519">
    <property type="component" value="Unassembled WGS sequence"/>
</dbReference>
<gene>
    <name evidence="1" type="ORF">IQ05_03221</name>
</gene>
<evidence type="ECO:0000313" key="2">
    <source>
        <dbReference type="Proteomes" id="UP000317519"/>
    </source>
</evidence>
<comment type="caution">
    <text evidence="1">The sequence shown here is derived from an EMBL/GenBank/DDBJ whole genome shotgun (WGS) entry which is preliminary data.</text>
</comment>
<reference evidence="1 2" key="1">
    <citation type="journal article" date="2015" name="Stand. Genomic Sci.">
        <title>Genomic Encyclopedia of Bacterial and Archaeal Type Strains, Phase III: the genomes of soil and plant-associated and newly described type strains.</title>
        <authorList>
            <person name="Whitman W.B."/>
            <person name="Woyke T."/>
            <person name="Klenk H.P."/>
            <person name="Zhou Y."/>
            <person name="Lilburn T.G."/>
            <person name="Beck B.J."/>
            <person name="De Vos P."/>
            <person name="Vandamme P."/>
            <person name="Eisen J.A."/>
            <person name="Garrity G."/>
            <person name="Hugenholtz P."/>
            <person name="Kyrpides N.C."/>
        </authorList>
    </citation>
    <scope>NUCLEOTIDE SEQUENCE [LARGE SCALE GENOMIC DNA]</scope>
    <source>
        <strain evidence="1 2">CGMCC 1.6847</strain>
    </source>
</reference>
<dbReference type="RefSeq" id="WP_144894326.1">
    <property type="nucleotide sequence ID" value="NZ_VLKO01000024.1"/>
</dbReference>
<name>A0ABY3FJC3_9FLAO</name>
<protein>
    <submittedName>
        <fullName evidence="1">Uncharacterized protein</fullName>
    </submittedName>
</protein>
<keyword evidence="2" id="KW-1185">Reference proteome</keyword>
<organism evidence="1 2">
    <name type="scientific">Flavobacterium tiangeerense</name>
    <dbReference type="NCBI Taxonomy" id="459471"/>
    <lineage>
        <taxon>Bacteria</taxon>
        <taxon>Pseudomonadati</taxon>
        <taxon>Bacteroidota</taxon>
        <taxon>Flavobacteriia</taxon>
        <taxon>Flavobacteriales</taxon>
        <taxon>Flavobacteriaceae</taxon>
        <taxon>Flavobacterium</taxon>
    </lineage>
</organism>
<evidence type="ECO:0000313" key="1">
    <source>
        <dbReference type="EMBL" id="TWH98765.1"/>
    </source>
</evidence>
<accession>A0ABY3FJC3</accession>
<proteinExistence type="predicted"/>
<dbReference type="EMBL" id="VLKO01000024">
    <property type="protein sequence ID" value="TWH98765.1"/>
    <property type="molecule type" value="Genomic_DNA"/>
</dbReference>
<sequence>MSNNIQLHRKETKDKFDTYATDDFFENEENLEKFSQEQKQQLFDRLVRYGYAVETEKENETTFGFKNDKTVRALLTENGLYLTASGVDGIFEINMTASEFTDTGEFLKYDPQDAEWEEPM</sequence>